<dbReference type="SUPFAM" id="SSF53850">
    <property type="entry name" value="Periplasmic binding protein-like II"/>
    <property type="match status" value="1"/>
</dbReference>
<dbReference type="PANTHER" id="PTHR35841">
    <property type="entry name" value="PHOSPHONATES-BINDING PERIPLASMIC PROTEIN"/>
    <property type="match status" value="1"/>
</dbReference>
<dbReference type="Pfam" id="PF12974">
    <property type="entry name" value="Phosphonate-bd"/>
    <property type="match status" value="1"/>
</dbReference>
<dbReference type="Gene3D" id="3.40.190.10">
    <property type="entry name" value="Periplasmic binding protein-like II"/>
    <property type="match status" value="1"/>
</dbReference>
<dbReference type="PANTHER" id="PTHR35841:SF1">
    <property type="entry name" value="PHOSPHONATES-BINDING PERIPLASMIC PROTEIN"/>
    <property type="match status" value="1"/>
</dbReference>
<reference evidence="1 2" key="1">
    <citation type="submission" date="2020-04" db="EMBL/GenBank/DDBJ databases">
        <title>Genome sequencing of novel species.</title>
        <authorList>
            <person name="Heo J."/>
            <person name="Kim S.-J."/>
            <person name="Kim J.-S."/>
            <person name="Hong S.-B."/>
            <person name="Kwon S.-W."/>
        </authorList>
    </citation>
    <scope>NUCLEOTIDE SEQUENCE [LARGE SCALE GENOMIC DNA]</scope>
    <source>
        <strain evidence="1 2">AF9R3</strain>
    </source>
</reference>
<name>A0ABX6MHP3_9BURK</name>
<dbReference type="EMBL" id="CP051684">
    <property type="protein sequence ID" value="QJD93851.1"/>
    <property type="molecule type" value="Genomic_DNA"/>
</dbReference>
<gene>
    <name evidence="1" type="ORF">HH213_29440</name>
</gene>
<keyword evidence="2" id="KW-1185">Reference proteome</keyword>
<protein>
    <submittedName>
        <fullName evidence="1">PhnD/SsuA/transferrin family substrate-binding protein</fullName>
    </submittedName>
</protein>
<proteinExistence type="predicted"/>
<evidence type="ECO:0000313" key="1">
    <source>
        <dbReference type="EMBL" id="QJD93851.1"/>
    </source>
</evidence>
<accession>A0ABX6MHP3</accession>
<organism evidence="1 2">
    <name type="scientific">Duganella dendranthematis</name>
    <dbReference type="NCBI Taxonomy" id="2728021"/>
    <lineage>
        <taxon>Bacteria</taxon>
        <taxon>Pseudomonadati</taxon>
        <taxon>Pseudomonadota</taxon>
        <taxon>Betaproteobacteria</taxon>
        <taxon>Burkholderiales</taxon>
        <taxon>Oxalobacteraceae</taxon>
        <taxon>Telluria group</taxon>
        <taxon>Duganella</taxon>
    </lineage>
</organism>
<dbReference type="Proteomes" id="UP000503117">
    <property type="component" value="Chromosome"/>
</dbReference>
<sequence>MNWKVALPMYNVSPRLQREYEAFAASLLAQAEVQEPMTLLPSPELPSLWHREDLLLTQTCGYPYMKSLRDKVSLLATPCFDFDGCEGSDYSSVIVTRTGGQVHALADARGLIAAANDPHSNSGMNVLRHAVSLQANKGRFFGEVKWSGSHAASLRMVRDGEADIAAIDCVTYGYLKEESPESLRGTEVLHYTAQTPGLPLVTAHSVPEKLQRRLRDALLSPGAKLRANMVALHIREFRHVADAEYERILRLEAVALAVGYPSLA</sequence>
<evidence type="ECO:0000313" key="2">
    <source>
        <dbReference type="Proteomes" id="UP000503117"/>
    </source>
</evidence>
<dbReference type="RefSeq" id="WP_169114775.1">
    <property type="nucleotide sequence ID" value="NZ_CP051684.1"/>
</dbReference>